<organism evidence="3 4">
    <name type="scientific">Tumebacillus algifaecis</name>
    <dbReference type="NCBI Taxonomy" id="1214604"/>
    <lineage>
        <taxon>Bacteria</taxon>
        <taxon>Bacillati</taxon>
        <taxon>Bacillota</taxon>
        <taxon>Bacilli</taxon>
        <taxon>Bacillales</taxon>
        <taxon>Alicyclobacillaceae</taxon>
        <taxon>Tumebacillus</taxon>
    </lineage>
</organism>
<accession>A0A223D6D4</accession>
<dbReference type="OrthoDB" id="2355173at2"/>
<feature type="domain" description="Activator of Hsp90 ATPase homologue 1/2-like C-terminal" evidence="2">
    <location>
        <begin position="39"/>
        <end position="161"/>
    </location>
</feature>
<evidence type="ECO:0000259" key="2">
    <source>
        <dbReference type="Pfam" id="PF08327"/>
    </source>
</evidence>
<dbReference type="Gene3D" id="3.30.530.20">
    <property type="match status" value="1"/>
</dbReference>
<name>A0A223D6D4_9BACL</name>
<dbReference type="AlphaFoldDB" id="A0A223D6D4"/>
<comment type="similarity">
    <text evidence="1">Belongs to the AHA1 family.</text>
</comment>
<dbReference type="KEGG" id="tab:CIG75_01010"/>
<reference evidence="3 4" key="1">
    <citation type="journal article" date="2015" name="Int. J. Syst. Evol. Microbiol.">
        <title>Tumebacillus algifaecis sp. nov., isolated from decomposing algal scum.</title>
        <authorList>
            <person name="Wu Y.F."/>
            <person name="Zhang B."/>
            <person name="Xing P."/>
            <person name="Wu Q.L."/>
            <person name="Liu S.J."/>
        </authorList>
    </citation>
    <scope>NUCLEOTIDE SEQUENCE [LARGE SCALE GENOMIC DNA]</scope>
    <source>
        <strain evidence="3 4">THMBR28</strain>
    </source>
</reference>
<evidence type="ECO:0000313" key="4">
    <source>
        <dbReference type="Proteomes" id="UP000214688"/>
    </source>
</evidence>
<dbReference type="EMBL" id="CP022657">
    <property type="protein sequence ID" value="ASS77060.1"/>
    <property type="molecule type" value="Genomic_DNA"/>
</dbReference>
<dbReference type="SUPFAM" id="SSF55961">
    <property type="entry name" value="Bet v1-like"/>
    <property type="match status" value="1"/>
</dbReference>
<gene>
    <name evidence="3" type="ORF">CIG75_01010</name>
</gene>
<protein>
    <recommendedName>
        <fullName evidence="2">Activator of Hsp90 ATPase homologue 1/2-like C-terminal domain-containing protein</fullName>
    </recommendedName>
</protein>
<dbReference type="Proteomes" id="UP000214688">
    <property type="component" value="Chromosome"/>
</dbReference>
<evidence type="ECO:0000313" key="3">
    <source>
        <dbReference type="EMBL" id="ASS77060.1"/>
    </source>
</evidence>
<dbReference type="CDD" id="cd07814">
    <property type="entry name" value="SRPBCC_CalC_Aha1-like"/>
    <property type="match status" value="1"/>
</dbReference>
<dbReference type="InterPro" id="IPR013538">
    <property type="entry name" value="ASHA1/2-like_C"/>
</dbReference>
<sequence>MVTYNKAKPNGFQYIFGGFTVSEHNQGTLPAIRHTLQLNAPIQKVWDAVATSEGIASWFMPNDFQPVLGNEFVLEAPYGKTPCKVTEFEPPTRLAFTWTEEWLVTFELEELEDGKTEFTLTHAGWEEGKILLSGQESSKVRGQMDHGWREAVLPRLAQYVEA</sequence>
<dbReference type="Pfam" id="PF08327">
    <property type="entry name" value="AHSA1"/>
    <property type="match status" value="1"/>
</dbReference>
<evidence type="ECO:0000256" key="1">
    <source>
        <dbReference type="ARBA" id="ARBA00006817"/>
    </source>
</evidence>
<keyword evidence="4" id="KW-1185">Reference proteome</keyword>
<dbReference type="InterPro" id="IPR023393">
    <property type="entry name" value="START-like_dom_sf"/>
</dbReference>
<proteinExistence type="inferred from homology"/>